<dbReference type="EMBL" id="JACOPN010000007">
    <property type="protein sequence ID" value="MBC5717779.1"/>
    <property type="molecule type" value="Genomic_DNA"/>
</dbReference>
<dbReference type="PANTHER" id="PTHR34139">
    <property type="entry name" value="UPF0331 PROTEIN MJ0127"/>
    <property type="match status" value="1"/>
</dbReference>
<dbReference type="RefSeq" id="WP_186878958.1">
    <property type="nucleotide sequence ID" value="NZ_JACOPN010000007.1"/>
</dbReference>
<reference evidence="6" key="1">
    <citation type="submission" date="2020-08" db="EMBL/GenBank/DDBJ databases">
        <title>Genome public.</title>
        <authorList>
            <person name="Liu C."/>
            <person name="Sun Q."/>
        </authorList>
    </citation>
    <scope>NUCLEOTIDE SEQUENCE</scope>
    <source>
        <strain evidence="6">BX5</strain>
    </source>
</reference>
<dbReference type="Pfam" id="PF01934">
    <property type="entry name" value="HepT-like"/>
    <property type="match status" value="1"/>
</dbReference>
<dbReference type="AlphaFoldDB" id="A0A8J6M1Z9"/>
<dbReference type="GO" id="GO:0110001">
    <property type="term" value="C:toxin-antitoxin complex"/>
    <property type="evidence" value="ECO:0007669"/>
    <property type="project" value="InterPro"/>
</dbReference>
<evidence type="ECO:0000256" key="4">
    <source>
        <dbReference type="ARBA" id="ARBA00022741"/>
    </source>
</evidence>
<evidence type="ECO:0000256" key="2">
    <source>
        <dbReference type="ARBA" id="ARBA00022649"/>
    </source>
</evidence>
<dbReference type="Proteomes" id="UP000602260">
    <property type="component" value="Unassembled WGS sequence"/>
</dbReference>
<evidence type="ECO:0000313" key="6">
    <source>
        <dbReference type="EMBL" id="MBC5717779.1"/>
    </source>
</evidence>
<evidence type="ECO:0000313" key="7">
    <source>
        <dbReference type="Proteomes" id="UP000602260"/>
    </source>
</evidence>
<organism evidence="6 7">
    <name type="scientific">Flintibacter faecis</name>
    <dbReference type="NCBI Taxonomy" id="2763047"/>
    <lineage>
        <taxon>Bacteria</taxon>
        <taxon>Bacillati</taxon>
        <taxon>Bacillota</taxon>
        <taxon>Clostridia</taxon>
        <taxon>Eubacteriales</taxon>
        <taxon>Flintibacter</taxon>
    </lineage>
</organism>
<dbReference type="InterPro" id="IPR008201">
    <property type="entry name" value="HepT-like"/>
</dbReference>
<dbReference type="GO" id="GO:0016787">
    <property type="term" value="F:hydrolase activity"/>
    <property type="evidence" value="ECO:0007669"/>
    <property type="project" value="UniProtKB-KW"/>
</dbReference>
<gene>
    <name evidence="6" type="ORF">H8S55_10655</name>
</gene>
<evidence type="ECO:0000256" key="1">
    <source>
        <dbReference type="ARBA" id="ARBA00022553"/>
    </source>
</evidence>
<evidence type="ECO:0000256" key="3">
    <source>
        <dbReference type="ARBA" id="ARBA00022722"/>
    </source>
</evidence>
<keyword evidence="2" id="KW-1277">Toxin-antitoxin system</keyword>
<keyword evidence="3" id="KW-0540">Nuclease</keyword>
<dbReference type="GO" id="GO:0004540">
    <property type="term" value="F:RNA nuclease activity"/>
    <property type="evidence" value="ECO:0007669"/>
    <property type="project" value="InterPro"/>
</dbReference>
<keyword evidence="4" id="KW-0547">Nucleotide-binding</keyword>
<comment type="caution">
    <text evidence="6">The sequence shown here is derived from an EMBL/GenBank/DDBJ whole genome shotgun (WGS) entry which is preliminary data.</text>
</comment>
<name>A0A8J6M1Z9_9FIRM</name>
<proteinExistence type="predicted"/>
<dbReference type="PANTHER" id="PTHR34139:SF1">
    <property type="entry name" value="RNASE MJ1380-RELATED"/>
    <property type="match status" value="1"/>
</dbReference>
<accession>A0A8J6M1Z9</accession>
<dbReference type="GO" id="GO:0000166">
    <property type="term" value="F:nucleotide binding"/>
    <property type="evidence" value="ECO:0007669"/>
    <property type="project" value="UniProtKB-KW"/>
</dbReference>
<evidence type="ECO:0000256" key="5">
    <source>
        <dbReference type="ARBA" id="ARBA00022801"/>
    </source>
</evidence>
<keyword evidence="5" id="KW-0378">Hydrolase</keyword>
<sequence>MRDRLILQKIVLYCQRIADNLERYHHDFSAFEQDYLFQDACCMCVVQIGELVSQLSDDVKAQNKAIPWRIIKDTRNFYVHAYGAIDIPSVWDTLLHDIPALKTACEAILTHV</sequence>
<dbReference type="InterPro" id="IPR051813">
    <property type="entry name" value="HepT_RNase_toxin"/>
</dbReference>
<protein>
    <submittedName>
        <fullName evidence="6">DUF86 domain-containing protein</fullName>
    </submittedName>
</protein>
<keyword evidence="7" id="KW-1185">Reference proteome</keyword>
<keyword evidence="1" id="KW-0597">Phosphoprotein</keyword>